<evidence type="ECO:0000313" key="3">
    <source>
        <dbReference type="Proteomes" id="UP000253472"/>
    </source>
</evidence>
<dbReference type="OrthoDB" id="4025266at2759"/>
<protein>
    <submittedName>
        <fullName evidence="2">Uncharacterized protein</fullName>
    </submittedName>
</protein>
<keyword evidence="1" id="KW-0812">Transmembrane</keyword>
<organism evidence="2 3">
    <name type="scientific">Candida viswanathii</name>
    <dbReference type="NCBI Taxonomy" id="5486"/>
    <lineage>
        <taxon>Eukaryota</taxon>
        <taxon>Fungi</taxon>
        <taxon>Dikarya</taxon>
        <taxon>Ascomycota</taxon>
        <taxon>Saccharomycotina</taxon>
        <taxon>Pichiomycetes</taxon>
        <taxon>Debaryomycetaceae</taxon>
        <taxon>Candida/Lodderomyces clade</taxon>
        <taxon>Candida</taxon>
    </lineage>
</organism>
<keyword evidence="3" id="KW-1185">Reference proteome</keyword>
<keyword evidence="1" id="KW-1133">Transmembrane helix</keyword>
<feature type="transmembrane region" description="Helical" evidence="1">
    <location>
        <begin position="75"/>
        <end position="93"/>
    </location>
</feature>
<keyword evidence="1" id="KW-0472">Membrane</keyword>
<accession>A0A367XM87</accession>
<dbReference type="AlphaFoldDB" id="A0A367XM87"/>
<gene>
    <name evidence="2" type="ORF">Cantr_03782</name>
</gene>
<dbReference type="EMBL" id="QLNQ01000030">
    <property type="protein sequence ID" value="RCK54678.1"/>
    <property type="molecule type" value="Genomic_DNA"/>
</dbReference>
<reference evidence="2 3" key="1">
    <citation type="submission" date="2018-06" db="EMBL/GenBank/DDBJ databases">
        <title>Whole genome sequencing of Candida tropicalis (genome annotated by CSBL at Korea University).</title>
        <authorList>
            <person name="Ahn J."/>
        </authorList>
    </citation>
    <scope>NUCLEOTIDE SEQUENCE [LARGE SCALE GENOMIC DNA]</scope>
    <source>
        <strain evidence="2 3">ATCC 20962</strain>
    </source>
</reference>
<sequence length="163" mass="18891">MTSRLRKTDIPKQETIDFDDEQPIDIQDKTELIDNLATSNEETFKKYTRYLSVFYIAQVYPILSLQLSIGALDPPYLLFTLAVVFNLININYAQSNNALTVANALVSLQLSYVGYCVRPEDLPLLCIMPWFNMAAPYAFKYWFTSMNELVKELNKLKYEYKSV</sequence>
<name>A0A367XM87_9ASCO</name>
<evidence type="ECO:0000256" key="1">
    <source>
        <dbReference type="SAM" id="Phobius"/>
    </source>
</evidence>
<evidence type="ECO:0000313" key="2">
    <source>
        <dbReference type="EMBL" id="RCK54678.1"/>
    </source>
</evidence>
<feature type="transmembrane region" description="Helical" evidence="1">
    <location>
        <begin position="50"/>
        <end position="69"/>
    </location>
</feature>
<proteinExistence type="predicted"/>
<dbReference type="Proteomes" id="UP000253472">
    <property type="component" value="Unassembled WGS sequence"/>
</dbReference>
<comment type="caution">
    <text evidence="2">The sequence shown here is derived from an EMBL/GenBank/DDBJ whole genome shotgun (WGS) entry which is preliminary data.</text>
</comment>